<keyword evidence="1" id="KW-0175">Coiled coil</keyword>
<evidence type="ECO:0000256" key="2">
    <source>
        <dbReference type="SAM" id="MobiDB-lite"/>
    </source>
</evidence>
<evidence type="ECO:0000256" key="1">
    <source>
        <dbReference type="SAM" id="Coils"/>
    </source>
</evidence>
<keyword evidence="5" id="KW-1185">Reference proteome</keyword>
<proteinExistence type="predicted"/>
<feature type="coiled-coil region" evidence="1">
    <location>
        <begin position="1200"/>
        <end position="1234"/>
    </location>
</feature>
<sequence>MKMSLFHHDGLGEARNDVADSDERTGIFSDLKVVCGGREWNLHRNILSSRCEWFDKALRGDFREAHTQEIMIQEFDPGDIELMLEYIYIGDIDFELQRGEAPLIDICIRFYDLADFFALPKLQECAVSQFRQYNTRKCAPLQNQFWKRDIDNIDEILYDLRAAYGQNTVAGDAFRGLMATFVHETRFRFFRCQQFIALLDEIPELAADVLTTMIRSGEFMHITYPEACSACLRHKSDKEHHSHTIISSMSRAYSLCIACANETKQQVTELEQKSYNTAEIRGQQMLAHGKAEGRAEFLVEELREIKTSLAARYGQLTDFSCEKAKMAERTRGLKLKADKYQRKEQQGTDTTKTKQKQLDDMAARKPEDDWNADRKMYEHQEGEAANAKVRFEFLGTEADRMQQELTDTTTTRDQAQRTLAEADRGFNLVRDKIKTVRKNTSSLWRRHGRIMTGRNSARDLEAEPGGLRLEVARLTGVTEDQQTRLATAKATQDTTEDHLSNTKQKFRERGLEELSLEDQCKEDLASQATRLSQSEGSANNYQNKLTQAEGQIAQIQQSIEQPCGMSMTGEWQLATSRLGRDIAKAQRLVIAANSALEHAKDGHTVTAKELRQVRQLVAERMSRSVDSLSETMCLDFLRSFCDAGEKATSPPSPSVHHQLPARRPWAIDAPWLKGVTAGCLNHDVNLSQTVARLTELIHRAELGENDIKLAFYLVHGIIECNQFQHSTDLSAELTPYTLSTPVIMSAIMSAIKPFASVKANVPRGTLLGVYGDSHHIHTIEKYMKQKMRVLIVGMSNDMSHFVYAVCGKAEGDISKKSFDGHEILIIIKGGNPAEPTWLPYYVYTDRDVAVRISNYCADATTLPGAPWTSRKTWPTLPNGKRGCANVEDAIEGTELPDILLGCKLKYKTPFEAGDQRVLKPDARVPVIACRSLAPKHEQQPKLTSGIHFFKSYDLPSTVEDDLKEIIKALAPTDILEPYGLMKLALLNWWHDNPAEKLSDYLAFFKTMVLYVMRVNLAAFPKMSAFIESCRTVDTARMRAALDQSKPEALGSLWPCDIKCFGQVALTSREQRTGDDLIAVNQTDEMLGDLRRYQYHDYGYDQTLLAKTRDPDELYRTIIHHSQYSTWAVSPTTDDTLEKLDEGAIKSSFETPLPYAKISFPYKEGGLYHVGMLTVDADGATKTGQAKVGGAPLAGGSSAEVDDRKNAVAALEKELDDIKAEIPTLEDSLAKHEQDEQDTEASIGLNAGKPFMVKLLQNGLAELRTESIPAAKAKLDAQRKLHDDKTNEVDIAKAALKKAEDDKAEADKAAQDDQKKRRPSRDLSNPPKRINNGAELLEATETIMQIPPAYPHHIVFGIDAIRTERGLEWLNVSSLYDIIKVKGRGSSTAARDITKTKAFLKPLAKTLPDYLDDIWSKAPSEETGDEYQQYLTDMVTATLELHQAVMPEVYDLCDGLEDVYNREKHEFGGRGQHV</sequence>
<dbReference type="CDD" id="cd18186">
    <property type="entry name" value="BTB_POZ_ZBTB_KLHL-like"/>
    <property type="match status" value="1"/>
</dbReference>
<organism evidence="4 5">
    <name type="scientific">Apiospora saccharicola</name>
    <dbReference type="NCBI Taxonomy" id="335842"/>
    <lineage>
        <taxon>Eukaryota</taxon>
        <taxon>Fungi</taxon>
        <taxon>Dikarya</taxon>
        <taxon>Ascomycota</taxon>
        <taxon>Pezizomycotina</taxon>
        <taxon>Sordariomycetes</taxon>
        <taxon>Xylariomycetidae</taxon>
        <taxon>Amphisphaeriales</taxon>
        <taxon>Apiosporaceae</taxon>
        <taxon>Apiospora</taxon>
    </lineage>
</organism>
<dbReference type="PANTHER" id="PTHR47843">
    <property type="entry name" value="BTB DOMAIN-CONTAINING PROTEIN-RELATED"/>
    <property type="match status" value="1"/>
</dbReference>
<dbReference type="SMART" id="SM00225">
    <property type="entry name" value="BTB"/>
    <property type="match status" value="1"/>
</dbReference>
<evidence type="ECO:0000313" key="4">
    <source>
        <dbReference type="EMBL" id="KAK8053106.1"/>
    </source>
</evidence>
<accession>A0ABR1U4J2</accession>
<feature type="region of interest" description="Disordered" evidence="2">
    <location>
        <begin position="335"/>
        <end position="367"/>
    </location>
</feature>
<dbReference type="PANTHER" id="PTHR47843:SF5">
    <property type="entry name" value="BTB_POZ DOMAIN PROTEIN"/>
    <property type="match status" value="1"/>
</dbReference>
<dbReference type="EMBL" id="JAQQWM010000008">
    <property type="protein sequence ID" value="KAK8053106.1"/>
    <property type="molecule type" value="Genomic_DNA"/>
</dbReference>
<comment type="caution">
    <text evidence="4">The sequence shown here is derived from an EMBL/GenBank/DDBJ whole genome shotgun (WGS) entry which is preliminary data.</text>
</comment>
<feature type="coiled-coil region" evidence="1">
    <location>
        <begin position="531"/>
        <end position="558"/>
    </location>
</feature>
<feature type="compositionally biased region" description="Basic and acidic residues" evidence="2">
    <location>
        <begin position="335"/>
        <end position="346"/>
    </location>
</feature>
<dbReference type="PROSITE" id="PS50097">
    <property type="entry name" value="BTB"/>
    <property type="match status" value="1"/>
</dbReference>
<gene>
    <name evidence="4" type="ORF">PG996_012407</name>
</gene>
<dbReference type="InterPro" id="IPR000210">
    <property type="entry name" value="BTB/POZ_dom"/>
</dbReference>
<feature type="domain" description="BTB" evidence="3">
    <location>
        <begin position="29"/>
        <end position="96"/>
    </location>
</feature>
<protein>
    <recommendedName>
        <fullName evidence="3">BTB domain-containing protein</fullName>
    </recommendedName>
</protein>
<evidence type="ECO:0000259" key="3">
    <source>
        <dbReference type="PROSITE" id="PS50097"/>
    </source>
</evidence>
<feature type="compositionally biased region" description="Basic and acidic residues" evidence="2">
    <location>
        <begin position="356"/>
        <end position="367"/>
    </location>
</feature>
<feature type="region of interest" description="Disordered" evidence="2">
    <location>
        <begin position="1297"/>
        <end position="1330"/>
    </location>
</feature>
<dbReference type="Pfam" id="PF00651">
    <property type="entry name" value="BTB"/>
    <property type="match status" value="1"/>
</dbReference>
<reference evidence="4 5" key="1">
    <citation type="submission" date="2023-01" db="EMBL/GenBank/DDBJ databases">
        <title>Analysis of 21 Apiospora genomes using comparative genomics revels a genus with tremendous synthesis potential of carbohydrate active enzymes and secondary metabolites.</title>
        <authorList>
            <person name="Sorensen T."/>
        </authorList>
    </citation>
    <scope>NUCLEOTIDE SEQUENCE [LARGE SCALE GENOMIC DNA]</scope>
    <source>
        <strain evidence="4 5">CBS 83171</strain>
    </source>
</reference>
<dbReference type="Proteomes" id="UP001446871">
    <property type="component" value="Unassembled WGS sequence"/>
</dbReference>
<name>A0ABR1U4J2_9PEZI</name>
<dbReference type="SUPFAM" id="SSF54695">
    <property type="entry name" value="POZ domain"/>
    <property type="match status" value="1"/>
</dbReference>
<evidence type="ECO:0000313" key="5">
    <source>
        <dbReference type="Proteomes" id="UP001446871"/>
    </source>
</evidence>
<dbReference type="InterPro" id="IPR011333">
    <property type="entry name" value="SKP1/BTB/POZ_sf"/>
</dbReference>
<feature type="compositionally biased region" description="Basic and acidic residues" evidence="2">
    <location>
        <begin position="1297"/>
        <end position="1314"/>
    </location>
</feature>
<dbReference type="Gene3D" id="3.30.710.10">
    <property type="entry name" value="Potassium Channel Kv1.1, Chain A"/>
    <property type="match status" value="1"/>
</dbReference>